<dbReference type="Proteomes" id="UP000663827">
    <property type="component" value="Unassembled WGS sequence"/>
</dbReference>
<feature type="compositionally biased region" description="Polar residues" evidence="2">
    <location>
        <begin position="86"/>
        <end position="107"/>
    </location>
</feature>
<dbReference type="Gene3D" id="3.40.50.300">
    <property type="entry name" value="P-loop containing nucleotide triphosphate hydrolases"/>
    <property type="match status" value="1"/>
</dbReference>
<dbReference type="InterPro" id="IPR007111">
    <property type="entry name" value="NACHT_NTPase"/>
</dbReference>
<feature type="region of interest" description="Disordered" evidence="2">
    <location>
        <begin position="1"/>
        <end position="117"/>
    </location>
</feature>
<dbReference type="AlphaFoldDB" id="A0A8H3I066"/>
<gene>
    <name evidence="4" type="ORF">RDB_LOCUS182985</name>
</gene>
<evidence type="ECO:0000313" key="4">
    <source>
        <dbReference type="EMBL" id="CAE7229674.1"/>
    </source>
</evidence>
<organism evidence="4 5">
    <name type="scientific">Rhizoctonia solani</name>
    <dbReference type="NCBI Taxonomy" id="456999"/>
    <lineage>
        <taxon>Eukaryota</taxon>
        <taxon>Fungi</taxon>
        <taxon>Dikarya</taxon>
        <taxon>Basidiomycota</taxon>
        <taxon>Agaricomycotina</taxon>
        <taxon>Agaricomycetes</taxon>
        <taxon>Cantharellales</taxon>
        <taxon>Ceratobasidiaceae</taxon>
        <taxon>Rhizoctonia</taxon>
    </lineage>
</organism>
<dbReference type="EMBL" id="CAJNJQ010006494">
    <property type="protein sequence ID" value="CAE7229674.1"/>
    <property type="molecule type" value="Genomic_DNA"/>
</dbReference>
<sequence length="787" mass="87794">MEPDDLNQKRKRPEIPSTSGGWLHPGDREEWRGNKKARSVSGSRSASPAGASTHNEADTNEPIPPKRSSLGLAKLLPRSQERSRANDTSPSLQVSHNILQGPSSVNVTPPVPDKTSTVRSGLEQAFRKLRIVTDVICPSLCSVIDDLTACLHVFEAAAKNRQEYNDLTDELKSLVEQLIRHLHAAPTEDIIDSISTISEAMRKEIDSIGARQSRSGIRRVLDGSGDDQDLHRRYRRIKQLFQQILGEASMSTWNITNEHFVNTQLESLHPAKLARFDSSLSADINRRTCTENTRTAILEDTLIWSEDSCGPKIYWMNGMAGTGKTTIATTLSTTLEGRKQLAASFFCTRTSPECREAKRIVPTIAYQLARRSTPFRSVLSKALKEDPDISTRNITSQFQLLLRRPLMKVKEKLPDNLVVVVDALDECDDTHIVEQFLNFLIGLIMDLPIKFFLTSRPEPAIRNRMISGGERTRSILYLHEIEKSLVQADIELFLMEELGFMTPSESGVKKLAEHAANLFIYAATAVRYIRPTGKAVNSQARLSAILAVNTESQKKLSGLDALYTAILEAAINDPDLEVEEQDSIRVVLRTAICTCEPILTGTLSALCGLDTNATMNALEPLRSVLHVSDHSGLVTTLHASFPDYMLTQERSGVFFCDKGVHSRRLTQRCFEIMQGQLRFNIGSINSSFIPDKEIAGLNTQITANISEELFYTCRFWADHLSQTNSLDSLACIAYGFLSKQLLFWLEVLNLKQCITAGVGCMTKLTKWLLWNVRLRLGRRSKPLGNGL</sequence>
<evidence type="ECO:0000256" key="1">
    <source>
        <dbReference type="ARBA" id="ARBA00022737"/>
    </source>
</evidence>
<reference evidence="4" key="1">
    <citation type="submission" date="2021-01" db="EMBL/GenBank/DDBJ databases">
        <authorList>
            <person name="Kaushik A."/>
        </authorList>
    </citation>
    <scope>NUCLEOTIDE SEQUENCE</scope>
    <source>
        <strain evidence="4">AG5</strain>
    </source>
</reference>
<feature type="domain" description="NACHT" evidence="3">
    <location>
        <begin position="312"/>
        <end position="457"/>
    </location>
</feature>
<comment type="caution">
    <text evidence="4">The sequence shown here is derived from an EMBL/GenBank/DDBJ whole genome shotgun (WGS) entry which is preliminary data.</text>
</comment>
<dbReference type="Pfam" id="PF24883">
    <property type="entry name" value="NPHP3_N"/>
    <property type="match status" value="1"/>
</dbReference>
<dbReference type="PANTHER" id="PTHR10039">
    <property type="entry name" value="AMELOGENIN"/>
    <property type="match status" value="1"/>
</dbReference>
<dbReference type="SUPFAM" id="SSF52540">
    <property type="entry name" value="P-loop containing nucleoside triphosphate hydrolases"/>
    <property type="match status" value="1"/>
</dbReference>
<feature type="compositionally biased region" description="Low complexity" evidence="2">
    <location>
        <begin position="39"/>
        <end position="52"/>
    </location>
</feature>
<keyword evidence="1" id="KW-0677">Repeat</keyword>
<evidence type="ECO:0000313" key="5">
    <source>
        <dbReference type="Proteomes" id="UP000663827"/>
    </source>
</evidence>
<evidence type="ECO:0000256" key="2">
    <source>
        <dbReference type="SAM" id="MobiDB-lite"/>
    </source>
</evidence>
<dbReference type="PROSITE" id="PS50837">
    <property type="entry name" value="NACHT"/>
    <property type="match status" value="1"/>
</dbReference>
<evidence type="ECO:0000259" key="3">
    <source>
        <dbReference type="PROSITE" id="PS50837"/>
    </source>
</evidence>
<protein>
    <recommendedName>
        <fullName evidence="3">NACHT domain-containing protein</fullName>
    </recommendedName>
</protein>
<dbReference type="InterPro" id="IPR056884">
    <property type="entry name" value="NPHP3-like_N"/>
</dbReference>
<dbReference type="PANTHER" id="PTHR10039:SF16">
    <property type="entry name" value="GPI INOSITOL-DEACYLASE"/>
    <property type="match status" value="1"/>
</dbReference>
<proteinExistence type="predicted"/>
<dbReference type="InterPro" id="IPR027417">
    <property type="entry name" value="P-loop_NTPase"/>
</dbReference>
<name>A0A8H3I066_9AGAM</name>
<accession>A0A8H3I066</accession>